<keyword evidence="1" id="KW-0732">Signal</keyword>
<accession>A0A444XHG9</accession>
<evidence type="ECO:0000313" key="3">
    <source>
        <dbReference type="Proteomes" id="UP000289738"/>
    </source>
</evidence>
<proteinExistence type="predicted"/>
<reference evidence="2 3" key="1">
    <citation type="submission" date="2019-01" db="EMBL/GenBank/DDBJ databases">
        <title>Sequencing of cultivated peanut Arachis hypogaea provides insights into genome evolution and oil improvement.</title>
        <authorList>
            <person name="Chen X."/>
        </authorList>
    </citation>
    <scope>NUCLEOTIDE SEQUENCE [LARGE SCALE GENOMIC DNA]</scope>
    <source>
        <strain evidence="3">cv. Fuhuasheng</strain>
        <tissue evidence="2">Leaves</tissue>
    </source>
</reference>
<comment type="caution">
    <text evidence="2">The sequence shown here is derived from an EMBL/GenBank/DDBJ whole genome shotgun (WGS) entry which is preliminary data.</text>
</comment>
<dbReference type="Proteomes" id="UP000289738">
    <property type="component" value="Chromosome B09"/>
</dbReference>
<sequence length="140" mass="16816">MEFRKHFILLVLKMFLCLTVQHVILPWHIDTILNVSDPRRYHWPLHIFKSLELPIRKYQRKKNKSCESCMFALLVLYFQKLKHGELENCQEREPRLSAWTTEELSAMAATVQPEVFIDAVLFLISRRTFFVFPRLVHVFL</sequence>
<feature type="chain" id="PRO_5019284576" description="DUF1985 domain-containing protein" evidence="1">
    <location>
        <begin position="22"/>
        <end position="140"/>
    </location>
</feature>
<dbReference type="EMBL" id="SDMP01000019">
    <property type="protein sequence ID" value="RYQ89175.1"/>
    <property type="molecule type" value="Genomic_DNA"/>
</dbReference>
<feature type="signal peptide" evidence="1">
    <location>
        <begin position="1"/>
        <end position="21"/>
    </location>
</feature>
<organism evidence="2 3">
    <name type="scientific">Arachis hypogaea</name>
    <name type="common">Peanut</name>
    <dbReference type="NCBI Taxonomy" id="3818"/>
    <lineage>
        <taxon>Eukaryota</taxon>
        <taxon>Viridiplantae</taxon>
        <taxon>Streptophyta</taxon>
        <taxon>Embryophyta</taxon>
        <taxon>Tracheophyta</taxon>
        <taxon>Spermatophyta</taxon>
        <taxon>Magnoliopsida</taxon>
        <taxon>eudicotyledons</taxon>
        <taxon>Gunneridae</taxon>
        <taxon>Pentapetalae</taxon>
        <taxon>rosids</taxon>
        <taxon>fabids</taxon>
        <taxon>Fabales</taxon>
        <taxon>Fabaceae</taxon>
        <taxon>Papilionoideae</taxon>
        <taxon>50 kb inversion clade</taxon>
        <taxon>dalbergioids sensu lato</taxon>
        <taxon>Dalbergieae</taxon>
        <taxon>Pterocarpus clade</taxon>
        <taxon>Arachis</taxon>
    </lineage>
</organism>
<evidence type="ECO:0000256" key="1">
    <source>
        <dbReference type="SAM" id="SignalP"/>
    </source>
</evidence>
<gene>
    <name evidence="2" type="ORF">Ahy_B09g095957</name>
</gene>
<name>A0A444XHG9_ARAHY</name>
<keyword evidence="3" id="KW-1185">Reference proteome</keyword>
<evidence type="ECO:0008006" key="4">
    <source>
        <dbReference type="Google" id="ProtNLM"/>
    </source>
</evidence>
<evidence type="ECO:0000313" key="2">
    <source>
        <dbReference type="EMBL" id="RYQ89175.1"/>
    </source>
</evidence>
<dbReference type="AlphaFoldDB" id="A0A444XHG9"/>
<protein>
    <recommendedName>
        <fullName evidence="4">DUF1985 domain-containing protein</fullName>
    </recommendedName>
</protein>